<feature type="compositionally biased region" description="Low complexity" evidence="7">
    <location>
        <begin position="267"/>
        <end position="285"/>
    </location>
</feature>
<dbReference type="PANTHER" id="PTHR22917">
    <property type="entry name" value="HEMOPEXIN DOMAIN-CONTAINING PROTEIN"/>
    <property type="match status" value="1"/>
</dbReference>
<dbReference type="EMBL" id="MUZQ01000128">
    <property type="protein sequence ID" value="OWK57261.1"/>
    <property type="molecule type" value="Genomic_DNA"/>
</dbReference>
<dbReference type="Gene3D" id="2.110.10.10">
    <property type="entry name" value="Hemopexin-like domain"/>
    <property type="match status" value="1"/>
</dbReference>
<organism evidence="9 10">
    <name type="scientific">Lonchura striata</name>
    <name type="common">white-rumped munia</name>
    <dbReference type="NCBI Taxonomy" id="40157"/>
    <lineage>
        <taxon>Eukaryota</taxon>
        <taxon>Metazoa</taxon>
        <taxon>Chordata</taxon>
        <taxon>Craniata</taxon>
        <taxon>Vertebrata</taxon>
        <taxon>Euteleostomi</taxon>
        <taxon>Archelosauria</taxon>
        <taxon>Archosauria</taxon>
        <taxon>Dinosauria</taxon>
        <taxon>Saurischia</taxon>
        <taxon>Theropoda</taxon>
        <taxon>Coelurosauria</taxon>
        <taxon>Aves</taxon>
        <taxon>Neognathae</taxon>
        <taxon>Neoaves</taxon>
        <taxon>Telluraves</taxon>
        <taxon>Australaves</taxon>
        <taxon>Passeriformes</taxon>
        <taxon>Passeroidea</taxon>
        <taxon>Estrildidae</taxon>
        <taxon>Estrildinae</taxon>
        <taxon>Lonchura</taxon>
    </lineage>
</organism>
<feature type="compositionally biased region" description="Low complexity" evidence="7">
    <location>
        <begin position="374"/>
        <end position="384"/>
    </location>
</feature>
<feature type="compositionally biased region" description="Low complexity" evidence="7">
    <location>
        <begin position="154"/>
        <end position="168"/>
    </location>
</feature>
<dbReference type="GO" id="GO:0005044">
    <property type="term" value="F:scavenger receptor activity"/>
    <property type="evidence" value="ECO:0007669"/>
    <property type="project" value="InterPro"/>
</dbReference>
<feature type="compositionally biased region" description="Low complexity" evidence="7">
    <location>
        <begin position="514"/>
        <end position="534"/>
    </location>
</feature>
<dbReference type="GO" id="GO:0005615">
    <property type="term" value="C:extracellular space"/>
    <property type="evidence" value="ECO:0007669"/>
    <property type="project" value="TreeGrafter"/>
</dbReference>
<proteinExistence type="predicted"/>
<accession>A0A218UUR0</accession>
<name>A0A218UUR0_9PASE</name>
<evidence type="ECO:0000256" key="6">
    <source>
        <dbReference type="PROSITE-ProRule" id="PRU01011"/>
    </source>
</evidence>
<dbReference type="InterPro" id="IPR051298">
    <property type="entry name" value="Heme_transport/Cell_adhesion"/>
</dbReference>
<protein>
    <submittedName>
        <fullName evidence="9">Proteoglycan 4</fullName>
    </submittedName>
</protein>
<feature type="compositionally biased region" description="Polar residues" evidence="7">
    <location>
        <begin position="388"/>
        <end position="400"/>
    </location>
</feature>
<dbReference type="GO" id="GO:0006955">
    <property type="term" value="P:immune response"/>
    <property type="evidence" value="ECO:0007669"/>
    <property type="project" value="InterPro"/>
</dbReference>
<feature type="compositionally biased region" description="Low complexity" evidence="7">
    <location>
        <begin position="407"/>
        <end position="428"/>
    </location>
</feature>
<dbReference type="Pfam" id="PF01033">
    <property type="entry name" value="Somatomedin_B"/>
    <property type="match status" value="1"/>
</dbReference>
<dbReference type="SUPFAM" id="SSF50923">
    <property type="entry name" value="Hemopexin-like domain"/>
    <property type="match status" value="1"/>
</dbReference>
<dbReference type="InterPro" id="IPR020436">
    <property type="entry name" value="SMB_chordata"/>
</dbReference>
<evidence type="ECO:0000313" key="9">
    <source>
        <dbReference type="EMBL" id="OWK57261.1"/>
    </source>
</evidence>
<dbReference type="STRING" id="299123.ENSLSDP00000014442"/>
<comment type="caution">
    <text evidence="9">The sequence shown here is derived from an EMBL/GenBank/DDBJ whole genome shotgun (WGS) entry which is preliminary data.</text>
</comment>
<keyword evidence="5" id="KW-1015">Disulfide bond</keyword>
<dbReference type="InterPro" id="IPR036024">
    <property type="entry name" value="Somatomedin_B-like_dom_sf"/>
</dbReference>
<keyword evidence="10" id="KW-1185">Reference proteome</keyword>
<evidence type="ECO:0000256" key="2">
    <source>
        <dbReference type="ARBA" id="ARBA00022525"/>
    </source>
</evidence>
<feature type="repeat" description="Hemopexin" evidence="6">
    <location>
        <begin position="714"/>
        <end position="759"/>
    </location>
</feature>
<feature type="region of interest" description="Disordered" evidence="7">
    <location>
        <begin position="114"/>
        <end position="465"/>
    </location>
</feature>
<dbReference type="PRINTS" id="PR00022">
    <property type="entry name" value="SOMATOMEDINB"/>
</dbReference>
<feature type="domain" description="SMB" evidence="8">
    <location>
        <begin position="73"/>
        <end position="115"/>
    </location>
</feature>
<evidence type="ECO:0000256" key="3">
    <source>
        <dbReference type="ARBA" id="ARBA00022729"/>
    </source>
</evidence>
<dbReference type="SUPFAM" id="SSF90188">
    <property type="entry name" value="Somatomedin B domain"/>
    <property type="match status" value="1"/>
</dbReference>
<feature type="compositionally biased region" description="Low complexity" evidence="7">
    <location>
        <begin position="193"/>
        <end position="251"/>
    </location>
</feature>
<dbReference type="SMART" id="SM00120">
    <property type="entry name" value="HX"/>
    <property type="match status" value="2"/>
</dbReference>
<evidence type="ECO:0000256" key="5">
    <source>
        <dbReference type="ARBA" id="ARBA00023157"/>
    </source>
</evidence>
<dbReference type="Proteomes" id="UP000197619">
    <property type="component" value="Unassembled WGS sequence"/>
</dbReference>
<feature type="region of interest" description="Disordered" evidence="7">
    <location>
        <begin position="486"/>
        <end position="582"/>
    </location>
</feature>
<dbReference type="AlphaFoldDB" id="A0A218UUR0"/>
<keyword evidence="2" id="KW-0964">Secreted</keyword>
<evidence type="ECO:0000256" key="1">
    <source>
        <dbReference type="ARBA" id="ARBA00004613"/>
    </source>
</evidence>
<dbReference type="InterPro" id="IPR018487">
    <property type="entry name" value="Hemopexin-like_repeat"/>
</dbReference>
<reference evidence="9 10" key="1">
    <citation type="submission" date="2017-05" db="EMBL/GenBank/DDBJ databases">
        <title>Genome of assembly of the Bengalese finch, Lonchura striata domestica.</title>
        <authorList>
            <person name="Colquitt B.M."/>
            <person name="Brainard M.S."/>
        </authorList>
    </citation>
    <scope>NUCLEOTIDE SEQUENCE [LARGE SCALE GENOMIC DNA]</scope>
    <source>
        <strain evidence="9">White83orange57</strain>
    </source>
</reference>
<feature type="compositionally biased region" description="Basic and acidic residues" evidence="7">
    <location>
        <begin position="609"/>
        <end position="626"/>
    </location>
</feature>
<evidence type="ECO:0000256" key="4">
    <source>
        <dbReference type="ARBA" id="ARBA00022737"/>
    </source>
</evidence>
<keyword evidence="3" id="KW-0732">Signal</keyword>
<dbReference type="PROSITE" id="PS50958">
    <property type="entry name" value="SMB_2"/>
    <property type="match status" value="1"/>
</dbReference>
<dbReference type="GO" id="GO:0030247">
    <property type="term" value="F:polysaccharide binding"/>
    <property type="evidence" value="ECO:0007669"/>
    <property type="project" value="InterPro"/>
</dbReference>
<dbReference type="InterPro" id="IPR001212">
    <property type="entry name" value="Somatomedin_B_dom"/>
</dbReference>
<dbReference type="PANTHER" id="PTHR22917:SF1">
    <property type="entry name" value="PROTEOGLYCAN 4"/>
    <property type="match status" value="1"/>
</dbReference>
<sequence>MGFPHEGFYLLYTIPFLASKTPTLKACQSFLQDQKFSMILGMMSYLKVMITWNILCLSLVVLSLSLIPEVSSQAASCAGRCFEAFERGRECDCDAECERYGKCCPDYAKHCKEAHTEKPTPETPPENKSTSKRSSTDEEESPEEAGEDPEIQVTTPAPTTEPAQTTPEATEEPATEADPPTPDTPEDEPTTPTPEETTPEELTTPTPEETTTPTPEESTPEELTTPTPEETTTPTPEESTPDGPTTPTPKETIPEDLTTPKAEETTPEVVTMPTPEEVTTPQPEESNPEEPTTLADSPTTLKTEETSLEEATTPKPEETTPEEPTTPKPEETTPEEPTTPKIEETTPEEPTTKADSPTTPPKSEETTPEEPTTKTDSPTTSKPEATTPEESTTKADSPTTPKADADSPTIPAAPEASTTTSKATASPSNVAPTTVGKDPPTFGAGTMLSDTTMENKETTTPKKDRTTLLKDLFTAATGKDTVTVGMVTTAKPGDSPKGMDDIPNTAPMAKEPVTAAAETTSTDTKTATPAATGPLPNPTVLVTTIKEDSTPQPGDAVTPNEKETTTDTEQAGPAADKESPGATCIIMEMTTAGKKEVTTIKEMATTSEKATDDVTEKAPGIAKEEVTTVTKETTTRDKKDTIEEMYLVSNGTSKPTIHFQEITETTEEPHPTEPETLPEKEEPEINKPLIQVGDLPMFPGETQGKNDEKDLCSGKPADGMVALPNGTLAVFRGHYYWLLNGRTPPTTNPRRITDGWGIPSPIDSLNNQELTSSKLFLFFFPLNAQGPLYWRFTNGVMDNGYPKPLATGFAGLSGRIVATLPVARYNNRPESVYFIKRDGNMQQYVYRQEPAKKCQRRARVTIRYPAFVPRVVIRRRFQRAVQMPTVIRTVRINSHPSGVLRKEIQMTTYWRGLPKVVHSTLSVPNQNKPDGYDYYAFSYNRYYSLDIGKRIARPVTALTGKTVSKDWYNCPSK</sequence>
<dbReference type="InterPro" id="IPR036375">
    <property type="entry name" value="Hemopexin-like_dom_sf"/>
</dbReference>
<dbReference type="PROSITE" id="PS00524">
    <property type="entry name" value="SMB_1"/>
    <property type="match status" value="1"/>
</dbReference>
<gene>
    <name evidence="9" type="primary">PRG4</name>
    <name evidence="9" type="ORF">RLOC_00004836</name>
</gene>
<evidence type="ECO:0000313" key="10">
    <source>
        <dbReference type="Proteomes" id="UP000197619"/>
    </source>
</evidence>
<dbReference type="SMART" id="SM00201">
    <property type="entry name" value="SO"/>
    <property type="match status" value="1"/>
</dbReference>
<dbReference type="Gene3D" id="4.10.410.20">
    <property type="match status" value="1"/>
</dbReference>
<dbReference type="PROSITE" id="PS51642">
    <property type="entry name" value="HEMOPEXIN_2"/>
    <property type="match status" value="1"/>
</dbReference>
<evidence type="ECO:0000259" key="8">
    <source>
        <dbReference type="PROSITE" id="PS50958"/>
    </source>
</evidence>
<feature type="compositionally biased region" description="Basic and acidic residues" evidence="7">
    <location>
        <begin position="453"/>
        <end position="465"/>
    </location>
</feature>
<evidence type="ECO:0000256" key="7">
    <source>
        <dbReference type="SAM" id="MobiDB-lite"/>
    </source>
</evidence>
<feature type="compositionally biased region" description="Acidic residues" evidence="7">
    <location>
        <begin position="137"/>
        <end position="150"/>
    </location>
</feature>
<comment type="subcellular location">
    <subcellularLocation>
        <location evidence="1">Secreted</location>
    </subcellularLocation>
</comment>
<keyword evidence="4" id="KW-0677">Repeat</keyword>
<feature type="region of interest" description="Disordered" evidence="7">
    <location>
        <begin position="604"/>
        <end position="635"/>
    </location>
</feature>